<keyword evidence="3" id="KW-1185">Reference proteome</keyword>
<evidence type="ECO:0000256" key="1">
    <source>
        <dbReference type="SAM" id="SignalP"/>
    </source>
</evidence>
<protein>
    <submittedName>
        <fullName evidence="2">Uncharacterized protein</fullName>
    </submittedName>
</protein>
<organism evidence="2 3">
    <name type="scientific">Mycoplasmopsis mustelae</name>
    <dbReference type="NCBI Taxonomy" id="171289"/>
    <lineage>
        <taxon>Bacteria</taxon>
        <taxon>Bacillati</taxon>
        <taxon>Mycoplasmatota</taxon>
        <taxon>Mycoplasmoidales</taxon>
        <taxon>Metamycoplasmataceae</taxon>
        <taxon>Mycoplasmopsis</taxon>
    </lineage>
</organism>
<keyword evidence="1" id="KW-0732">Signal</keyword>
<reference evidence="2 3" key="1">
    <citation type="submission" date="2019-03" db="EMBL/GenBank/DDBJ databases">
        <title>Genomic Encyclopedia of Archaeal and Bacterial Type Strains, Phase II (KMG-II): from individual species to whole genera.</title>
        <authorList>
            <person name="Goeker M."/>
        </authorList>
    </citation>
    <scope>NUCLEOTIDE SEQUENCE [LARGE SCALE GENOMIC DNA]</scope>
    <source>
        <strain evidence="2 3">ATCC 35214</strain>
    </source>
</reference>
<evidence type="ECO:0000313" key="2">
    <source>
        <dbReference type="EMBL" id="TDV24185.1"/>
    </source>
</evidence>
<feature type="chain" id="PRO_5020639881" evidence="1">
    <location>
        <begin position="29"/>
        <end position="216"/>
    </location>
</feature>
<dbReference type="AlphaFoldDB" id="A0A4R7UEY7"/>
<dbReference type="RefSeq" id="WP_134110226.1">
    <property type="nucleotide sequence ID" value="NZ_SOCN01000001.1"/>
</dbReference>
<feature type="signal peptide" evidence="1">
    <location>
        <begin position="1"/>
        <end position="28"/>
    </location>
</feature>
<dbReference type="EMBL" id="SOCN01000001">
    <property type="protein sequence ID" value="TDV24185.1"/>
    <property type="molecule type" value="Genomic_DNA"/>
</dbReference>
<name>A0A4R7UEY7_9BACT</name>
<accession>A0A4R7UEY7</accession>
<sequence>MTKKQKHKIIKISLYGFAFTAIATSISAAIAVPTYNLKLVDSFTPEEIKFRAYNKQYIDLKREIGKDKNEKTFIFNLDERKNQMLKNNDLTNEQKFQQFELIINEIKKEINIKEQKKVENYLQNFGQDVKEQTDFMQNFKKQIQEYYAKKIKEMLDNTTQLENIYKILAQLNQIFKNIPAATKKNPNVEKYQQKWNQNKDNLSEIQQIWKEIQAFI</sequence>
<evidence type="ECO:0000313" key="3">
    <source>
        <dbReference type="Proteomes" id="UP000295757"/>
    </source>
</evidence>
<comment type="caution">
    <text evidence="2">The sequence shown here is derived from an EMBL/GenBank/DDBJ whole genome shotgun (WGS) entry which is preliminary data.</text>
</comment>
<dbReference type="Proteomes" id="UP000295757">
    <property type="component" value="Unassembled WGS sequence"/>
</dbReference>
<proteinExistence type="predicted"/>
<gene>
    <name evidence="2" type="ORF">BCF59_0135</name>
</gene>